<sequence length="100" mass="11442">MEERKILLILGSGNFDMKRKLLVLLSLIFVSCQSSRDKCYENLVPDYKSFCDSIVVGYGAAEDDAEREKIRNLSVTSCLLGSIQDKKCKQERNWDIVDVF</sequence>
<dbReference type="RefSeq" id="WP_135658625.1">
    <property type="nucleotide sequence ID" value="NZ_RQHF01000025.1"/>
</dbReference>
<evidence type="ECO:0008006" key="3">
    <source>
        <dbReference type="Google" id="ProtNLM"/>
    </source>
</evidence>
<gene>
    <name evidence="1" type="ORF">EHQ95_09655</name>
</gene>
<keyword evidence="2" id="KW-1185">Reference proteome</keyword>
<comment type="caution">
    <text evidence="1">The sequence shown here is derived from an EMBL/GenBank/DDBJ whole genome shotgun (WGS) entry which is preliminary data.</text>
</comment>
<evidence type="ECO:0000313" key="2">
    <source>
        <dbReference type="Proteomes" id="UP000298112"/>
    </source>
</evidence>
<dbReference type="PROSITE" id="PS51257">
    <property type="entry name" value="PROKAR_LIPOPROTEIN"/>
    <property type="match status" value="1"/>
</dbReference>
<evidence type="ECO:0000313" key="1">
    <source>
        <dbReference type="EMBL" id="TGM56887.1"/>
    </source>
</evidence>
<reference evidence="2" key="1">
    <citation type="journal article" date="2019" name="PLoS Negl. Trop. Dis.">
        <title>Revisiting the worldwide diversity of Leptospira species in the environment.</title>
        <authorList>
            <person name="Vincent A.T."/>
            <person name="Schiettekatte O."/>
            <person name="Bourhy P."/>
            <person name="Veyrier F.J."/>
            <person name="Picardeau M."/>
        </authorList>
    </citation>
    <scope>NUCLEOTIDE SEQUENCE [LARGE SCALE GENOMIC DNA]</scope>
    <source>
        <strain evidence="2">201601955</strain>
    </source>
</reference>
<dbReference type="Proteomes" id="UP000298112">
    <property type="component" value="Unassembled WGS sequence"/>
</dbReference>
<dbReference type="EMBL" id="RQHF01000025">
    <property type="protein sequence ID" value="TGM56887.1"/>
    <property type="molecule type" value="Genomic_DNA"/>
</dbReference>
<accession>A0ABY2NP56</accession>
<organism evidence="1 2">
    <name type="scientific">Leptospira vanthielii</name>
    <dbReference type="NCBI Taxonomy" id="293085"/>
    <lineage>
        <taxon>Bacteria</taxon>
        <taxon>Pseudomonadati</taxon>
        <taxon>Spirochaetota</taxon>
        <taxon>Spirochaetia</taxon>
        <taxon>Leptospirales</taxon>
        <taxon>Leptospiraceae</taxon>
        <taxon>Leptospira</taxon>
    </lineage>
</organism>
<protein>
    <recommendedName>
        <fullName evidence="3">Lipoprotein</fullName>
    </recommendedName>
</protein>
<proteinExistence type="predicted"/>
<name>A0ABY2NP56_9LEPT</name>